<reference evidence="4" key="1">
    <citation type="submission" date="2022-06" db="EMBL/GenBank/DDBJ databases">
        <title>Physiological and biochemical characterization and genomic elucidation of a strain of the genus Ensifer adhaerens M8 that combines arsenic oxidation and chromium reduction.</title>
        <authorList>
            <person name="Li X."/>
            <person name="Yu c."/>
        </authorList>
    </citation>
    <scope>NUCLEOTIDE SEQUENCE</scope>
    <source>
        <strain evidence="4">M8</strain>
        <plasmid evidence="4">pA</plasmid>
    </source>
</reference>
<comment type="similarity">
    <text evidence="1 3">Belongs to the short-chain dehydrogenases/reductases (SDR) family.</text>
</comment>
<dbReference type="EMBL" id="CP098808">
    <property type="protein sequence ID" value="USJ25857.1"/>
    <property type="molecule type" value="Genomic_DNA"/>
</dbReference>
<keyword evidence="2" id="KW-0560">Oxidoreductase</keyword>
<sequence>MARYVVTGASSGIGREIALQLAARGHDVLALGRDRERLEDLTLRNRRIETRVLDLCDRAATIACGAKMAGDPIDGLINNAAIQHNVRFDDPHYDAGQIADEVDTNLVAPMLLSRLLLPKTPGRPFVIVNVGSALARYPKTTAAVYSATKAGLRMFSDALSVQHQAGAVKVVDVVLPLVDTPMTSGRGKDKVSAAYAAKEILRALEPGGPRIHVGKARLLRLLEIIAPPAAAAIIRKL</sequence>
<dbReference type="RefSeq" id="WP_060522011.1">
    <property type="nucleotide sequence ID" value="NZ_CAXURO020000002.1"/>
</dbReference>
<dbReference type="Proteomes" id="UP001055460">
    <property type="component" value="Plasmid pA"/>
</dbReference>
<dbReference type="PANTHER" id="PTHR44196:SF1">
    <property type="entry name" value="DEHYDROGENASE_REDUCTASE SDR FAMILY MEMBER 7B"/>
    <property type="match status" value="1"/>
</dbReference>
<dbReference type="InterPro" id="IPR020904">
    <property type="entry name" value="Sc_DH/Rdtase_CS"/>
</dbReference>
<dbReference type="InterPro" id="IPR036291">
    <property type="entry name" value="NAD(P)-bd_dom_sf"/>
</dbReference>
<geneLocation type="plasmid" evidence="4 5">
    <name>pA</name>
</geneLocation>
<dbReference type="PRINTS" id="PR00080">
    <property type="entry name" value="SDRFAMILY"/>
</dbReference>
<evidence type="ECO:0000256" key="1">
    <source>
        <dbReference type="ARBA" id="ARBA00006484"/>
    </source>
</evidence>
<protein>
    <submittedName>
        <fullName evidence="4">SDR family NAD(P)-dependent oxidoreductase</fullName>
    </submittedName>
</protein>
<dbReference type="PROSITE" id="PS00061">
    <property type="entry name" value="ADH_SHORT"/>
    <property type="match status" value="1"/>
</dbReference>
<accession>A0A9Q8YDB6</accession>
<dbReference type="SUPFAM" id="SSF51735">
    <property type="entry name" value="NAD(P)-binding Rossmann-fold domains"/>
    <property type="match status" value="1"/>
</dbReference>
<dbReference type="GO" id="GO:0016020">
    <property type="term" value="C:membrane"/>
    <property type="evidence" value="ECO:0007669"/>
    <property type="project" value="TreeGrafter"/>
</dbReference>
<evidence type="ECO:0000256" key="3">
    <source>
        <dbReference type="RuleBase" id="RU000363"/>
    </source>
</evidence>
<name>A0A9Q8YDB6_ENSAD</name>
<evidence type="ECO:0000256" key="2">
    <source>
        <dbReference type="ARBA" id="ARBA00023002"/>
    </source>
</evidence>
<organism evidence="4 5">
    <name type="scientific">Ensifer adhaerens</name>
    <name type="common">Sinorhizobium morelense</name>
    <dbReference type="NCBI Taxonomy" id="106592"/>
    <lineage>
        <taxon>Bacteria</taxon>
        <taxon>Pseudomonadati</taxon>
        <taxon>Pseudomonadota</taxon>
        <taxon>Alphaproteobacteria</taxon>
        <taxon>Hyphomicrobiales</taxon>
        <taxon>Rhizobiaceae</taxon>
        <taxon>Sinorhizobium/Ensifer group</taxon>
        <taxon>Ensifer</taxon>
    </lineage>
</organism>
<dbReference type="GO" id="GO:0016491">
    <property type="term" value="F:oxidoreductase activity"/>
    <property type="evidence" value="ECO:0007669"/>
    <property type="project" value="UniProtKB-KW"/>
</dbReference>
<dbReference type="AlphaFoldDB" id="A0A9Q8YDB6"/>
<dbReference type="PRINTS" id="PR00081">
    <property type="entry name" value="GDHRDH"/>
</dbReference>
<proteinExistence type="inferred from homology"/>
<evidence type="ECO:0000313" key="5">
    <source>
        <dbReference type="Proteomes" id="UP001055460"/>
    </source>
</evidence>
<dbReference type="PANTHER" id="PTHR44196">
    <property type="entry name" value="DEHYDROGENASE/REDUCTASE SDR FAMILY MEMBER 7B"/>
    <property type="match status" value="1"/>
</dbReference>
<evidence type="ECO:0000313" key="4">
    <source>
        <dbReference type="EMBL" id="USJ25857.1"/>
    </source>
</evidence>
<dbReference type="Pfam" id="PF00106">
    <property type="entry name" value="adh_short"/>
    <property type="match status" value="1"/>
</dbReference>
<dbReference type="Gene3D" id="3.40.50.720">
    <property type="entry name" value="NAD(P)-binding Rossmann-like Domain"/>
    <property type="match status" value="1"/>
</dbReference>
<gene>
    <name evidence="4" type="ORF">NE863_25680</name>
</gene>
<dbReference type="InterPro" id="IPR002347">
    <property type="entry name" value="SDR_fam"/>
</dbReference>
<keyword evidence="4" id="KW-0614">Plasmid</keyword>